<evidence type="ECO:0000313" key="2">
    <source>
        <dbReference type="Proteomes" id="UP000287401"/>
    </source>
</evidence>
<dbReference type="Proteomes" id="UP000287401">
    <property type="component" value="Unassembled WGS sequence"/>
</dbReference>
<dbReference type="RefSeq" id="WP_126000191.1">
    <property type="nucleotide sequence ID" value="NZ_CP115456.1"/>
</dbReference>
<name>A0A430BCL2_SPHYA</name>
<dbReference type="Pfam" id="PF09684">
    <property type="entry name" value="Tail_P2_I"/>
    <property type="match status" value="1"/>
</dbReference>
<dbReference type="EMBL" id="QRAL01000060">
    <property type="protein sequence ID" value="RSU46247.1"/>
    <property type="molecule type" value="Genomic_DNA"/>
</dbReference>
<evidence type="ECO:0000313" key="1">
    <source>
        <dbReference type="EMBL" id="RSU46247.1"/>
    </source>
</evidence>
<gene>
    <name evidence="1" type="ORF">DAH51_26030</name>
</gene>
<comment type="caution">
    <text evidence="1">The sequence shown here is derived from an EMBL/GenBank/DDBJ whole genome shotgun (WGS) entry which is preliminary data.</text>
</comment>
<dbReference type="AlphaFoldDB" id="A0A430BCL2"/>
<protein>
    <submittedName>
        <fullName evidence="1">Phage tail protein I</fullName>
    </submittedName>
</protein>
<organism evidence="1 2">
    <name type="scientific">Sphingobium yanoikuyae</name>
    <name type="common">Sphingomonas yanoikuyae</name>
    <dbReference type="NCBI Taxonomy" id="13690"/>
    <lineage>
        <taxon>Bacteria</taxon>
        <taxon>Pseudomonadati</taxon>
        <taxon>Pseudomonadota</taxon>
        <taxon>Alphaproteobacteria</taxon>
        <taxon>Sphingomonadales</taxon>
        <taxon>Sphingomonadaceae</taxon>
        <taxon>Sphingobium</taxon>
    </lineage>
</organism>
<proteinExistence type="predicted"/>
<sequence>MNSILPPRSTPLQRALEQVSFDMLDLPVELRKLWSPWECPMSHLPWLAWGLSVDIWDADWPEAVKRAAVADAIAFQRRKGTPASLRVVLDRFDPLIRLVEWHQDRETLDPFHFRLELPLLDESDIVYDETLVEQILRDIAQVKPVRAHMTMVYRVRSETLAQLVSIAGVAGHTRLDQTGDLVSATQPIWDSYLQTEDGEPVVTDPASAFLEYP</sequence>
<reference evidence="1 2" key="1">
    <citation type="submission" date="2018-07" db="EMBL/GenBank/DDBJ databases">
        <title>Genomic and Epidemiologic Investigation of an Indolent Hospital Outbreak.</title>
        <authorList>
            <person name="Johnson R.C."/>
            <person name="Deming C."/>
            <person name="Conlan S."/>
            <person name="Zellmer C.J."/>
            <person name="Michelin A.V."/>
            <person name="Lee-Lin S."/>
            <person name="Thomas P.J."/>
            <person name="Park M."/>
            <person name="Weingarten R.A."/>
            <person name="Less J."/>
            <person name="Dekker J.P."/>
            <person name="Frank K.M."/>
            <person name="Musser K.A."/>
            <person name="Mcquiston J.R."/>
            <person name="Henderson D.K."/>
            <person name="Lau A.F."/>
            <person name="Palmore T.N."/>
            <person name="Segre J.A."/>
        </authorList>
    </citation>
    <scope>NUCLEOTIDE SEQUENCE [LARGE SCALE GENOMIC DNA]</scope>
    <source>
        <strain evidence="1 2">SK-NIH.Env6_1116</strain>
    </source>
</reference>
<dbReference type="InterPro" id="IPR006521">
    <property type="entry name" value="Tail_protein_I"/>
</dbReference>
<accession>A0A430BCL2</accession>
<dbReference type="NCBIfam" id="TIGR01634">
    <property type="entry name" value="tail_P2_I"/>
    <property type="match status" value="1"/>
</dbReference>